<keyword evidence="2" id="KW-1185">Reference proteome</keyword>
<accession>A0ACB8BP89</accession>
<evidence type="ECO:0000313" key="1">
    <source>
        <dbReference type="EMBL" id="KAH7927018.1"/>
    </source>
</evidence>
<reference evidence="1" key="1">
    <citation type="journal article" date="2021" name="New Phytol.">
        <title>Evolutionary innovations through gain and loss of genes in the ectomycorrhizal Boletales.</title>
        <authorList>
            <person name="Wu G."/>
            <person name="Miyauchi S."/>
            <person name="Morin E."/>
            <person name="Kuo A."/>
            <person name="Drula E."/>
            <person name="Varga T."/>
            <person name="Kohler A."/>
            <person name="Feng B."/>
            <person name="Cao Y."/>
            <person name="Lipzen A."/>
            <person name="Daum C."/>
            <person name="Hundley H."/>
            <person name="Pangilinan J."/>
            <person name="Johnson J."/>
            <person name="Barry K."/>
            <person name="LaButti K."/>
            <person name="Ng V."/>
            <person name="Ahrendt S."/>
            <person name="Min B."/>
            <person name="Choi I.G."/>
            <person name="Park H."/>
            <person name="Plett J.M."/>
            <person name="Magnuson J."/>
            <person name="Spatafora J.W."/>
            <person name="Nagy L.G."/>
            <person name="Henrissat B."/>
            <person name="Grigoriev I.V."/>
            <person name="Yang Z.L."/>
            <person name="Xu J."/>
            <person name="Martin F.M."/>
        </authorList>
    </citation>
    <scope>NUCLEOTIDE SEQUENCE</scope>
    <source>
        <strain evidence="1">KUC20120723A-06</strain>
    </source>
</reference>
<evidence type="ECO:0000313" key="2">
    <source>
        <dbReference type="Proteomes" id="UP000790709"/>
    </source>
</evidence>
<dbReference type="Proteomes" id="UP000790709">
    <property type="component" value="Unassembled WGS sequence"/>
</dbReference>
<dbReference type="EMBL" id="MU266373">
    <property type="protein sequence ID" value="KAH7927018.1"/>
    <property type="molecule type" value="Genomic_DNA"/>
</dbReference>
<sequence>MSLFCLPKAPSTLFQSVCTRSVSTSPYGRTHVYKRRPNKLPNPLVPHFVQRVYRADGSSFTHWTTSPRSRIRLTRDTTNNPLWNATARLSGSVSGGVEEEEEEGTGRMGRFRRRFGKDVGVGEWDSLQDEAMATGSVMAEPPINKKAAAKPTKK</sequence>
<comment type="caution">
    <text evidence="1">The sequence shown here is derived from an EMBL/GenBank/DDBJ whole genome shotgun (WGS) entry which is preliminary data.</text>
</comment>
<protein>
    <submittedName>
        <fullName evidence="1">Uncharacterized protein</fullName>
    </submittedName>
</protein>
<organism evidence="1 2">
    <name type="scientific">Leucogyrophana mollusca</name>
    <dbReference type="NCBI Taxonomy" id="85980"/>
    <lineage>
        <taxon>Eukaryota</taxon>
        <taxon>Fungi</taxon>
        <taxon>Dikarya</taxon>
        <taxon>Basidiomycota</taxon>
        <taxon>Agaricomycotina</taxon>
        <taxon>Agaricomycetes</taxon>
        <taxon>Agaricomycetidae</taxon>
        <taxon>Boletales</taxon>
        <taxon>Boletales incertae sedis</taxon>
        <taxon>Leucogyrophana</taxon>
    </lineage>
</organism>
<proteinExistence type="predicted"/>
<gene>
    <name evidence="1" type="ORF">BV22DRAFT_1061762</name>
</gene>
<name>A0ACB8BP89_9AGAM</name>